<evidence type="ECO:0008006" key="4">
    <source>
        <dbReference type="Google" id="ProtNLM"/>
    </source>
</evidence>
<comment type="caution">
    <text evidence="2">The sequence shown here is derived from an EMBL/GenBank/DDBJ whole genome shotgun (WGS) entry which is preliminary data.</text>
</comment>
<keyword evidence="3" id="KW-1185">Reference proteome</keyword>
<proteinExistence type="predicted"/>
<dbReference type="Proteomes" id="UP000597338">
    <property type="component" value="Unassembled WGS sequence"/>
</dbReference>
<evidence type="ECO:0000313" key="3">
    <source>
        <dbReference type="Proteomes" id="UP000597338"/>
    </source>
</evidence>
<evidence type="ECO:0000313" key="2">
    <source>
        <dbReference type="EMBL" id="GGC31398.1"/>
    </source>
</evidence>
<keyword evidence="1" id="KW-0732">Signal</keyword>
<sequence>MINSIVRLLSLVGLGLATLLACEEDSSIAIESKVALDKTTTSGKIGDVITANVTLKGSDVQKLVVTKSINGVPAPDFSVEIPLTAGNDSYPFSQMILAGDEEGTLVYTFSGFNGSGALIDASDLAVSVRLSGVPLLTRYDWRLAQQITGGDNTLTDAMRDNVYRLNADYSWQYDWGASGPTNFEDLNQYCAWKIIGNESQVDSIYLIKFGFLAATPTLEGYKVTKLEGEDLWLETTMDLSWLGLSAETPVIEKYIGIAKSSDFTPYRGANPADYSWGNCTPGAY</sequence>
<name>A0ABQ1LX98_9SPHI</name>
<evidence type="ECO:0000256" key="1">
    <source>
        <dbReference type="SAM" id="SignalP"/>
    </source>
</evidence>
<dbReference type="PROSITE" id="PS51257">
    <property type="entry name" value="PROKAR_LIPOPROTEIN"/>
    <property type="match status" value="1"/>
</dbReference>
<reference evidence="3" key="1">
    <citation type="journal article" date="2019" name="Int. J. Syst. Evol. Microbiol.">
        <title>The Global Catalogue of Microorganisms (GCM) 10K type strain sequencing project: providing services to taxonomists for standard genome sequencing and annotation.</title>
        <authorList>
            <consortium name="The Broad Institute Genomics Platform"/>
            <consortium name="The Broad Institute Genome Sequencing Center for Infectious Disease"/>
            <person name="Wu L."/>
            <person name="Ma J."/>
        </authorList>
    </citation>
    <scope>NUCLEOTIDE SEQUENCE [LARGE SCALE GENOMIC DNA]</scope>
    <source>
        <strain evidence="3">CGMCC 1.15342</strain>
    </source>
</reference>
<feature type="chain" id="PRO_5045865705" description="DUF4843 domain-containing protein" evidence="1">
    <location>
        <begin position="22"/>
        <end position="284"/>
    </location>
</feature>
<accession>A0ABQ1LX98</accession>
<dbReference type="EMBL" id="BMIK01000007">
    <property type="protein sequence ID" value="GGC31398.1"/>
    <property type="molecule type" value="Genomic_DNA"/>
</dbReference>
<feature type="signal peptide" evidence="1">
    <location>
        <begin position="1"/>
        <end position="21"/>
    </location>
</feature>
<organism evidence="2 3">
    <name type="scientific">Parapedobacter defluvii</name>
    <dbReference type="NCBI Taxonomy" id="2045106"/>
    <lineage>
        <taxon>Bacteria</taxon>
        <taxon>Pseudomonadati</taxon>
        <taxon>Bacteroidota</taxon>
        <taxon>Sphingobacteriia</taxon>
        <taxon>Sphingobacteriales</taxon>
        <taxon>Sphingobacteriaceae</taxon>
        <taxon>Parapedobacter</taxon>
    </lineage>
</organism>
<protein>
    <recommendedName>
        <fullName evidence="4">DUF4843 domain-containing protein</fullName>
    </recommendedName>
</protein>
<gene>
    <name evidence="2" type="ORF">GCM10011386_24300</name>
</gene>
<dbReference type="RefSeq" id="WP_188751039.1">
    <property type="nucleotide sequence ID" value="NZ_BMIK01000007.1"/>
</dbReference>